<dbReference type="EMBL" id="FOTI01000014">
    <property type="protein sequence ID" value="SFL48754.1"/>
    <property type="molecule type" value="Genomic_DNA"/>
</dbReference>
<dbReference type="GO" id="GO:0000166">
    <property type="term" value="F:nucleotide binding"/>
    <property type="evidence" value="ECO:0007669"/>
    <property type="project" value="InterPro"/>
</dbReference>
<dbReference type="SUPFAM" id="SSF51735">
    <property type="entry name" value="NAD(P)-binding Rossmann-fold domains"/>
    <property type="match status" value="1"/>
</dbReference>
<evidence type="ECO:0000259" key="3">
    <source>
        <dbReference type="Pfam" id="PF22725"/>
    </source>
</evidence>
<dbReference type="Pfam" id="PF22725">
    <property type="entry name" value="GFO_IDH_MocA_C3"/>
    <property type="match status" value="1"/>
</dbReference>
<proteinExistence type="predicted"/>
<dbReference type="InterPro" id="IPR036291">
    <property type="entry name" value="NAD(P)-bd_dom_sf"/>
</dbReference>
<dbReference type="AlphaFoldDB" id="A0A1I4I3B1"/>
<dbReference type="Gene3D" id="3.40.50.720">
    <property type="entry name" value="NAD(P)-binding Rossmann-like Domain"/>
    <property type="match status" value="1"/>
</dbReference>
<protein>
    <submittedName>
        <fullName evidence="4">Predicted dehydrogenase</fullName>
    </submittedName>
</protein>
<dbReference type="GO" id="GO:0016491">
    <property type="term" value="F:oxidoreductase activity"/>
    <property type="evidence" value="ECO:0007669"/>
    <property type="project" value="UniProtKB-KW"/>
</dbReference>
<keyword evidence="1" id="KW-0560">Oxidoreductase</keyword>
<sequence>MKFNYGLSGLGGISKTHLLGLKNLFLLDLPQQLEVDFKVLATTHKSDKETIAKKLGFENVVASFDELLEVEELDLIDLCTPNFIHHPEIIKSLAADKNIYAEKPLSLDLKEAESIMTALDKSNSKNQLAFVYRFLPAVAKAHALLQNNAIGEIKFAKIEYYHSRYLNPEVGISWRLQNKKSGGGALVDLGSHVIDLVHFLLGEVKCLNAWTKTFLKTRKNSDGKSTKVDVDDWALLMLQLENEINVSAEVSRVSPGNEELRLHIFGDKGAIYIDFNQPEMPTLYDNSPAMVRINPELMLGDDFTDRTLKIHQAINVSQGLMIDLHTVSLVWFLLTLAESRSFAGTPDFKAGYQVQKVLDAAYKSASAGSKKVIL</sequence>
<evidence type="ECO:0000259" key="2">
    <source>
        <dbReference type="Pfam" id="PF01408"/>
    </source>
</evidence>
<dbReference type="InterPro" id="IPR050463">
    <property type="entry name" value="Gfo/Idh/MocA_oxidrdct_glycsds"/>
</dbReference>
<evidence type="ECO:0000313" key="5">
    <source>
        <dbReference type="Proteomes" id="UP000199006"/>
    </source>
</evidence>
<dbReference type="PANTHER" id="PTHR43818">
    <property type="entry name" value="BCDNA.GH03377"/>
    <property type="match status" value="1"/>
</dbReference>
<dbReference type="Gene3D" id="3.30.360.10">
    <property type="entry name" value="Dihydrodipicolinate Reductase, domain 2"/>
    <property type="match status" value="1"/>
</dbReference>
<dbReference type="Proteomes" id="UP000199006">
    <property type="component" value="Unassembled WGS sequence"/>
</dbReference>
<dbReference type="STRING" id="29563.SAMN02983006_01288"/>
<keyword evidence="5" id="KW-1185">Reference proteome</keyword>
<feature type="domain" description="GFO/IDH/MocA-like oxidoreductase" evidence="3">
    <location>
        <begin position="139"/>
        <end position="271"/>
    </location>
</feature>
<evidence type="ECO:0000256" key="1">
    <source>
        <dbReference type="ARBA" id="ARBA00023002"/>
    </source>
</evidence>
<accession>A0A1I4I3B1</accession>
<feature type="domain" description="Gfo/Idh/MocA-like oxidoreductase N-terminal" evidence="2">
    <location>
        <begin position="3"/>
        <end position="125"/>
    </location>
</feature>
<evidence type="ECO:0000313" key="4">
    <source>
        <dbReference type="EMBL" id="SFL48754.1"/>
    </source>
</evidence>
<name>A0A1I4I3B1_9FIRM</name>
<organism evidence="4 5">
    <name type="scientific">Halanaerobium salsuginis</name>
    <dbReference type="NCBI Taxonomy" id="29563"/>
    <lineage>
        <taxon>Bacteria</taxon>
        <taxon>Bacillati</taxon>
        <taxon>Bacillota</taxon>
        <taxon>Clostridia</taxon>
        <taxon>Halanaerobiales</taxon>
        <taxon>Halanaerobiaceae</taxon>
        <taxon>Halanaerobium</taxon>
    </lineage>
</organism>
<dbReference type="InterPro" id="IPR000683">
    <property type="entry name" value="Gfo/Idh/MocA-like_OxRdtase_N"/>
</dbReference>
<dbReference type="RefSeq" id="WP_177181382.1">
    <property type="nucleotide sequence ID" value="NZ_FOTI01000014.1"/>
</dbReference>
<reference evidence="4 5" key="1">
    <citation type="submission" date="2016-10" db="EMBL/GenBank/DDBJ databases">
        <authorList>
            <person name="de Groot N.N."/>
        </authorList>
    </citation>
    <scope>NUCLEOTIDE SEQUENCE [LARGE SCALE GENOMIC DNA]</scope>
    <source>
        <strain evidence="4 5">ATCC 51327</strain>
    </source>
</reference>
<dbReference type="InterPro" id="IPR055170">
    <property type="entry name" value="GFO_IDH_MocA-like_dom"/>
</dbReference>
<dbReference type="Pfam" id="PF01408">
    <property type="entry name" value="GFO_IDH_MocA"/>
    <property type="match status" value="1"/>
</dbReference>
<gene>
    <name evidence="4" type="ORF">SAMN02983006_01288</name>
</gene>
<dbReference type="SUPFAM" id="SSF55347">
    <property type="entry name" value="Glyceraldehyde-3-phosphate dehydrogenase-like, C-terminal domain"/>
    <property type="match status" value="1"/>
</dbReference>
<dbReference type="PANTHER" id="PTHR43818:SF11">
    <property type="entry name" value="BCDNA.GH03377"/>
    <property type="match status" value="1"/>
</dbReference>